<proteinExistence type="predicted"/>
<evidence type="ECO:0000313" key="3">
    <source>
        <dbReference type="EMBL" id="MCL6699141.1"/>
    </source>
</evidence>
<protein>
    <submittedName>
        <fullName evidence="3">Thermonuclease family protein</fullName>
    </submittedName>
</protein>
<accession>A0ABT0RW54</accession>
<keyword evidence="1" id="KW-1133">Transmembrane helix</keyword>
<evidence type="ECO:0000313" key="4">
    <source>
        <dbReference type="Proteomes" id="UP001203410"/>
    </source>
</evidence>
<evidence type="ECO:0000256" key="1">
    <source>
        <dbReference type="SAM" id="Phobius"/>
    </source>
</evidence>
<organism evidence="3 4">
    <name type="scientific">Sphingomonas caseinilyticus</name>
    <dbReference type="NCBI Taxonomy" id="2908205"/>
    <lineage>
        <taxon>Bacteria</taxon>
        <taxon>Pseudomonadati</taxon>
        <taxon>Pseudomonadota</taxon>
        <taxon>Alphaproteobacteria</taxon>
        <taxon>Sphingomonadales</taxon>
        <taxon>Sphingomonadaceae</taxon>
        <taxon>Sphingomonas</taxon>
    </lineage>
</organism>
<dbReference type="InterPro" id="IPR035437">
    <property type="entry name" value="SNase_OB-fold_sf"/>
</dbReference>
<dbReference type="Gene3D" id="2.40.50.90">
    <property type="match status" value="1"/>
</dbReference>
<dbReference type="Pfam" id="PF00565">
    <property type="entry name" value="SNase"/>
    <property type="match status" value="1"/>
</dbReference>
<dbReference type="SMART" id="SM00318">
    <property type="entry name" value="SNc"/>
    <property type="match status" value="1"/>
</dbReference>
<dbReference type="SUPFAM" id="SSF50199">
    <property type="entry name" value="Staphylococcal nuclease"/>
    <property type="match status" value="1"/>
</dbReference>
<reference evidence="3 4" key="1">
    <citation type="submission" date="2022-05" db="EMBL/GenBank/DDBJ databases">
        <authorList>
            <person name="Jo J.-H."/>
            <person name="Im W.-T."/>
        </authorList>
    </citation>
    <scope>NUCLEOTIDE SEQUENCE [LARGE SCALE GENOMIC DNA]</scope>
    <source>
        <strain evidence="3 4">NSE70-1</strain>
    </source>
</reference>
<keyword evidence="1" id="KW-0812">Transmembrane</keyword>
<dbReference type="InterPro" id="IPR016071">
    <property type="entry name" value="Staphylococal_nuclease_OB-fold"/>
</dbReference>
<comment type="caution">
    <text evidence="3">The sequence shown here is derived from an EMBL/GenBank/DDBJ whole genome shotgun (WGS) entry which is preliminary data.</text>
</comment>
<evidence type="ECO:0000259" key="2">
    <source>
        <dbReference type="PROSITE" id="PS50830"/>
    </source>
</evidence>
<feature type="domain" description="TNase-like" evidence="2">
    <location>
        <begin position="93"/>
        <end position="181"/>
    </location>
</feature>
<name>A0ABT0RW54_9SPHN</name>
<dbReference type="PROSITE" id="PS50830">
    <property type="entry name" value="TNASE_3"/>
    <property type="match status" value="1"/>
</dbReference>
<keyword evidence="4" id="KW-1185">Reference proteome</keyword>
<gene>
    <name evidence="3" type="ORF">LZ496_10165</name>
</gene>
<dbReference type="RefSeq" id="WP_249904534.1">
    <property type="nucleotide sequence ID" value="NZ_JAMGBA010000002.1"/>
</dbReference>
<feature type="transmembrane region" description="Helical" evidence="1">
    <location>
        <begin position="20"/>
        <end position="38"/>
    </location>
</feature>
<keyword evidence="1" id="KW-0472">Membrane</keyword>
<dbReference type="EMBL" id="JAMGBA010000002">
    <property type="protein sequence ID" value="MCL6699141.1"/>
    <property type="molecule type" value="Genomic_DNA"/>
</dbReference>
<sequence>MRFWPDARRKKAGWSRFVPLWGGAIGAGVLVGVGWAYWPGGGDGGSQPRNTSIAAYVDRLERSGDSFAAPSGGSDGVRAHFTFCHTGGGYNCVVDGDTLYLKGVKIRIADIDAPETHDFKCAAEKSLGDRATQRLIGLVNSGAVTLAPIDRDEDSYGRKLRIVKVDGESVGETLVDDGLARWYAGGRRPWC</sequence>
<dbReference type="Proteomes" id="UP001203410">
    <property type="component" value="Unassembled WGS sequence"/>
</dbReference>